<reference evidence="4 5" key="1">
    <citation type="submission" date="2017-07" db="EMBL/GenBank/DDBJ databases">
        <title>Amycolatopsis alba DSM 44262 Genome sequencing and assembly.</title>
        <authorList>
            <person name="Kaur N."/>
            <person name="Mayilraj S."/>
        </authorList>
    </citation>
    <scope>NUCLEOTIDE SEQUENCE [LARGE SCALE GENOMIC DNA]</scope>
    <source>
        <strain evidence="4 5">DSM 44262</strain>
    </source>
</reference>
<evidence type="ECO:0000313" key="4">
    <source>
        <dbReference type="EMBL" id="OXM55563.1"/>
    </source>
</evidence>
<evidence type="ECO:0000313" key="5">
    <source>
        <dbReference type="Proteomes" id="UP000215563"/>
    </source>
</evidence>
<evidence type="ECO:0000256" key="1">
    <source>
        <dbReference type="ARBA" id="ARBA00004196"/>
    </source>
</evidence>
<keyword evidence="5" id="KW-1185">Reference proteome</keyword>
<name>A0A229S9F0_AMYAL</name>
<evidence type="ECO:0000259" key="3">
    <source>
        <dbReference type="Pfam" id="PF13407"/>
    </source>
</evidence>
<proteinExistence type="inferred from homology"/>
<dbReference type="AlphaFoldDB" id="A0A229S9F0"/>
<dbReference type="InterPro" id="IPR050555">
    <property type="entry name" value="Bact_Solute-Bind_Prot2"/>
</dbReference>
<organism evidence="4 5">
    <name type="scientific">Amycolatopsis alba DSM 44262</name>
    <dbReference type="NCBI Taxonomy" id="1125972"/>
    <lineage>
        <taxon>Bacteria</taxon>
        <taxon>Bacillati</taxon>
        <taxon>Actinomycetota</taxon>
        <taxon>Actinomycetes</taxon>
        <taxon>Pseudonocardiales</taxon>
        <taxon>Pseudonocardiaceae</taxon>
        <taxon>Amycolatopsis</taxon>
    </lineage>
</organism>
<dbReference type="OrthoDB" id="7833812at2"/>
<dbReference type="InterPro" id="IPR025997">
    <property type="entry name" value="SBP_2_dom"/>
</dbReference>
<dbReference type="SUPFAM" id="SSF53822">
    <property type="entry name" value="Periplasmic binding protein-like I"/>
    <property type="match status" value="1"/>
</dbReference>
<dbReference type="Proteomes" id="UP000215563">
    <property type="component" value="Unassembled WGS sequence"/>
</dbReference>
<protein>
    <submittedName>
        <fullName evidence="4">Sugar ABC transporter substrate-binding protein</fullName>
    </submittedName>
</protein>
<feature type="domain" description="Periplasmic binding protein" evidence="3">
    <location>
        <begin position="36"/>
        <end position="300"/>
    </location>
</feature>
<comment type="similarity">
    <text evidence="2">Belongs to the bacterial solute-binding protein 2 family.</text>
</comment>
<dbReference type="GO" id="GO:0030246">
    <property type="term" value="F:carbohydrate binding"/>
    <property type="evidence" value="ECO:0007669"/>
    <property type="project" value="TreeGrafter"/>
</dbReference>
<dbReference type="EMBL" id="NMQU01000003">
    <property type="protein sequence ID" value="OXM55563.1"/>
    <property type="molecule type" value="Genomic_DNA"/>
</dbReference>
<sequence>MIAGLVVTGCSSGKETATPQQQAPASGKVTLFYLQKQGDQQYFVEQAQGAQEKAKELGVELKVVNLGQDANKAITELDAALAQGANGIAIVVPDQAIGPQVLDKAKSAGIPIIASDDVIKDGGGTKSPFVGFNGSQMGDSVGKEAAKLFKAAGWTAADTKIISAYKQDLTVCSDRVSAAKAAFDKTLSDQKSGAQVPVIEVGTDNTPVDAQNRTGAVIGSNPGVKHWVVWGCNDENETGAVTALANSGVPAADIIGVGLGAYLTCKDWAAGKDTGNKSALFISGAEVGRTAIGLLVDKVKNSKELPPETIAKTQIVTKDNYKQAGVNCI</sequence>
<dbReference type="PANTHER" id="PTHR30036:SF7">
    <property type="entry name" value="ABC TRANSPORTER PERIPLASMIC-BINDING PROTEIN YPHF"/>
    <property type="match status" value="1"/>
</dbReference>
<comment type="subcellular location">
    <subcellularLocation>
        <location evidence="1">Cell envelope</location>
    </subcellularLocation>
</comment>
<dbReference type="GO" id="GO:0042882">
    <property type="term" value="P:L-arabinose transmembrane transport"/>
    <property type="evidence" value="ECO:0007669"/>
    <property type="project" value="InterPro"/>
</dbReference>
<dbReference type="GO" id="GO:0030288">
    <property type="term" value="C:outer membrane-bounded periplasmic space"/>
    <property type="evidence" value="ECO:0007669"/>
    <property type="project" value="TreeGrafter"/>
</dbReference>
<gene>
    <name evidence="4" type="ORF">CFP75_00410</name>
</gene>
<evidence type="ECO:0000256" key="2">
    <source>
        <dbReference type="ARBA" id="ARBA00007639"/>
    </source>
</evidence>
<dbReference type="InterPro" id="IPR026266">
    <property type="entry name" value="AraF"/>
</dbReference>
<dbReference type="Gene3D" id="3.40.50.2300">
    <property type="match status" value="2"/>
</dbReference>
<comment type="caution">
    <text evidence="4">The sequence shown here is derived from an EMBL/GenBank/DDBJ whole genome shotgun (WGS) entry which is preliminary data.</text>
</comment>
<dbReference type="PIRSF" id="PIRSF002816">
    <property type="entry name" value="AraF"/>
    <property type="match status" value="1"/>
</dbReference>
<dbReference type="PANTHER" id="PTHR30036">
    <property type="entry name" value="D-XYLOSE-BINDING PERIPLASMIC PROTEIN"/>
    <property type="match status" value="1"/>
</dbReference>
<accession>A0A229S9F0</accession>
<dbReference type="InterPro" id="IPR028082">
    <property type="entry name" value="Peripla_BP_I"/>
</dbReference>
<dbReference type="Pfam" id="PF13407">
    <property type="entry name" value="Peripla_BP_4"/>
    <property type="match status" value="1"/>
</dbReference>